<keyword evidence="9" id="KW-0411">Iron-sulfur</keyword>
<dbReference type="PROSITE" id="PS51387">
    <property type="entry name" value="FAD_PCMH"/>
    <property type="match status" value="1"/>
</dbReference>
<dbReference type="EC" id="1.1.2.4" evidence="10"/>
<evidence type="ECO:0000259" key="12">
    <source>
        <dbReference type="PROSITE" id="PS51387"/>
    </source>
</evidence>
<dbReference type="GO" id="GO:0051536">
    <property type="term" value="F:iron-sulfur cluster binding"/>
    <property type="evidence" value="ECO:0007669"/>
    <property type="project" value="UniProtKB-KW"/>
</dbReference>
<keyword evidence="14" id="KW-1185">Reference proteome</keyword>
<dbReference type="InterPro" id="IPR036318">
    <property type="entry name" value="FAD-bd_PCMH-like_sf"/>
</dbReference>
<dbReference type="SUPFAM" id="SSF56176">
    <property type="entry name" value="FAD-binding/transporter-associated domain-like"/>
    <property type="match status" value="1"/>
</dbReference>
<dbReference type="InterPro" id="IPR006094">
    <property type="entry name" value="Oxid_FAD_bind_N"/>
</dbReference>
<accession>A0A3D8IHN7</accession>
<keyword evidence="7" id="KW-0560">Oxidoreductase</keyword>
<evidence type="ECO:0000313" key="13">
    <source>
        <dbReference type="EMBL" id="RDU64633.1"/>
    </source>
</evidence>
<dbReference type="GO" id="GO:0004458">
    <property type="term" value="F:D-lactate dehydrogenase (cytochrome) activity"/>
    <property type="evidence" value="ECO:0007669"/>
    <property type="project" value="UniProtKB-EC"/>
</dbReference>
<evidence type="ECO:0000256" key="10">
    <source>
        <dbReference type="ARBA" id="ARBA00038897"/>
    </source>
</evidence>
<feature type="domain" description="4Fe-4S ferredoxin-type" evidence="11">
    <location>
        <begin position="596"/>
        <end position="625"/>
    </location>
</feature>
<dbReference type="Pfam" id="PF12838">
    <property type="entry name" value="Fer4_7"/>
    <property type="match status" value="1"/>
</dbReference>
<dbReference type="Pfam" id="PF01565">
    <property type="entry name" value="FAD_binding_4"/>
    <property type="match status" value="1"/>
</dbReference>
<dbReference type="InterPro" id="IPR009051">
    <property type="entry name" value="Helical_ferredxn"/>
</dbReference>
<dbReference type="GO" id="GO:0008720">
    <property type="term" value="F:D-lactate dehydrogenase (NAD+) activity"/>
    <property type="evidence" value="ECO:0007669"/>
    <property type="project" value="TreeGrafter"/>
</dbReference>
<dbReference type="PROSITE" id="PS51379">
    <property type="entry name" value="4FE4S_FER_2"/>
    <property type="match status" value="2"/>
</dbReference>
<dbReference type="InterPro" id="IPR004113">
    <property type="entry name" value="FAD-bd_oxidored_4_C"/>
</dbReference>
<feature type="domain" description="FAD-binding PCMH-type" evidence="12">
    <location>
        <begin position="43"/>
        <end position="269"/>
    </location>
</feature>
<dbReference type="Proteomes" id="UP000256379">
    <property type="component" value="Unassembled WGS sequence"/>
</dbReference>
<dbReference type="InterPro" id="IPR016166">
    <property type="entry name" value="FAD-bd_PCMH"/>
</dbReference>
<evidence type="ECO:0000256" key="5">
    <source>
        <dbReference type="ARBA" id="ARBA00022827"/>
    </source>
</evidence>
<dbReference type="AlphaFoldDB" id="A0A3D8IHN7"/>
<evidence type="ECO:0000256" key="3">
    <source>
        <dbReference type="ARBA" id="ARBA00022630"/>
    </source>
</evidence>
<dbReference type="PROSITE" id="PS00198">
    <property type="entry name" value="4FE4S_FER_1"/>
    <property type="match status" value="2"/>
</dbReference>
<keyword evidence="3" id="KW-0285">Flavoprotein</keyword>
<reference evidence="13 14" key="1">
    <citation type="submission" date="2018-04" db="EMBL/GenBank/DDBJ databases">
        <title>Novel Campyloabacter and Helicobacter Species and Strains.</title>
        <authorList>
            <person name="Mannion A.J."/>
            <person name="Shen Z."/>
            <person name="Fox J.G."/>
        </authorList>
    </citation>
    <scope>NUCLEOTIDE SEQUENCE [LARGE SCALE GENOMIC DNA]</scope>
    <source>
        <strain evidence="13 14">MIT 17-337</strain>
    </source>
</reference>
<dbReference type="GO" id="GO:0071949">
    <property type="term" value="F:FAD binding"/>
    <property type="evidence" value="ECO:0007669"/>
    <property type="project" value="InterPro"/>
</dbReference>
<keyword evidence="5" id="KW-0274">FAD</keyword>
<dbReference type="SUPFAM" id="SSF55103">
    <property type="entry name" value="FAD-linked oxidases, C-terminal domain"/>
    <property type="match status" value="1"/>
</dbReference>
<dbReference type="Pfam" id="PF02913">
    <property type="entry name" value="FAD-oxidase_C"/>
    <property type="match status" value="1"/>
</dbReference>
<evidence type="ECO:0000256" key="8">
    <source>
        <dbReference type="ARBA" id="ARBA00023004"/>
    </source>
</evidence>
<evidence type="ECO:0000256" key="4">
    <source>
        <dbReference type="ARBA" id="ARBA00022723"/>
    </source>
</evidence>
<gene>
    <name evidence="13" type="ORF">CQA53_07730</name>
</gene>
<evidence type="ECO:0000256" key="2">
    <source>
        <dbReference type="ARBA" id="ARBA00008000"/>
    </source>
</evidence>
<dbReference type="Gene3D" id="3.30.70.2740">
    <property type="match status" value="1"/>
</dbReference>
<dbReference type="SUPFAM" id="SSF46548">
    <property type="entry name" value="alpha-helical ferredoxin"/>
    <property type="match status" value="1"/>
</dbReference>
<keyword evidence="4" id="KW-0479">Metal-binding</keyword>
<keyword evidence="8" id="KW-0408">Iron</keyword>
<evidence type="ECO:0000259" key="11">
    <source>
        <dbReference type="PROSITE" id="PS51379"/>
    </source>
</evidence>
<comment type="similarity">
    <text evidence="2">Belongs to the FAD-binding oxidoreductase/transferase type 4 family.</text>
</comment>
<organism evidence="13 14">
    <name type="scientific">Helicobacter didelphidarum</name>
    <dbReference type="NCBI Taxonomy" id="2040648"/>
    <lineage>
        <taxon>Bacteria</taxon>
        <taxon>Pseudomonadati</taxon>
        <taxon>Campylobacterota</taxon>
        <taxon>Epsilonproteobacteria</taxon>
        <taxon>Campylobacterales</taxon>
        <taxon>Helicobacteraceae</taxon>
        <taxon>Helicobacter</taxon>
    </lineage>
</organism>
<dbReference type="InterPro" id="IPR017900">
    <property type="entry name" value="4Fe4S_Fe_S_CS"/>
</dbReference>
<dbReference type="EMBL" id="NXLQ01000018">
    <property type="protein sequence ID" value="RDU64633.1"/>
    <property type="molecule type" value="Genomic_DNA"/>
</dbReference>
<dbReference type="PANTHER" id="PTHR11748:SF111">
    <property type="entry name" value="D-LACTATE DEHYDROGENASE, MITOCHONDRIAL-RELATED"/>
    <property type="match status" value="1"/>
</dbReference>
<dbReference type="InterPro" id="IPR016164">
    <property type="entry name" value="FAD-linked_Oxase-like_C"/>
</dbReference>
<proteinExistence type="inferred from homology"/>
<dbReference type="OrthoDB" id="9811557at2"/>
<name>A0A3D8IHN7_9HELI</name>
<evidence type="ECO:0000256" key="7">
    <source>
        <dbReference type="ARBA" id="ARBA00023002"/>
    </source>
</evidence>
<dbReference type="RefSeq" id="WP_115543432.1">
    <property type="nucleotide sequence ID" value="NZ_NXLQ01000018.1"/>
</dbReference>
<comment type="caution">
    <text evidence="13">The sequence shown here is derived from an EMBL/GenBank/DDBJ whole genome shotgun (WGS) entry which is preliminary data.</text>
</comment>
<evidence type="ECO:0000313" key="14">
    <source>
        <dbReference type="Proteomes" id="UP000256379"/>
    </source>
</evidence>
<dbReference type="GO" id="GO:1903457">
    <property type="term" value="P:lactate catabolic process"/>
    <property type="evidence" value="ECO:0007669"/>
    <property type="project" value="TreeGrafter"/>
</dbReference>
<comment type="cofactor">
    <cofactor evidence="1">
        <name>FAD</name>
        <dbReference type="ChEBI" id="CHEBI:57692"/>
    </cofactor>
</comment>
<evidence type="ECO:0000256" key="9">
    <source>
        <dbReference type="ARBA" id="ARBA00023014"/>
    </source>
</evidence>
<dbReference type="PANTHER" id="PTHR11748">
    <property type="entry name" value="D-LACTATE DEHYDROGENASE"/>
    <property type="match status" value="1"/>
</dbReference>
<dbReference type="Gene3D" id="3.30.70.2190">
    <property type="match status" value="1"/>
</dbReference>
<feature type="domain" description="4Fe-4S ferredoxin-type" evidence="11">
    <location>
        <begin position="535"/>
        <end position="566"/>
    </location>
</feature>
<dbReference type="Gene3D" id="1.10.1060.10">
    <property type="entry name" value="Alpha-helical ferredoxin"/>
    <property type="match status" value="1"/>
</dbReference>
<evidence type="ECO:0000256" key="1">
    <source>
        <dbReference type="ARBA" id="ARBA00001974"/>
    </source>
</evidence>
<keyword evidence="6" id="KW-0809">Transit peptide</keyword>
<protein>
    <recommendedName>
        <fullName evidence="10">D-lactate dehydrogenase (cytochrome)</fullName>
        <ecNumber evidence="10">1.1.2.4</ecNumber>
    </recommendedName>
</protein>
<evidence type="ECO:0000256" key="6">
    <source>
        <dbReference type="ARBA" id="ARBA00022946"/>
    </source>
</evidence>
<dbReference type="InterPro" id="IPR016169">
    <property type="entry name" value="FAD-bd_PCMH_sub2"/>
</dbReference>
<dbReference type="Gene3D" id="3.30.465.10">
    <property type="match status" value="1"/>
</dbReference>
<dbReference type="GO" id="GO:0046872">
    <property type="term" value="F:metal ion binding"/>
    <property type="evidence" value="ECO:0007669"/>
    <property type="project" value="UniProtKB-KW"/>
</dbReference>
<dbReference type="InterPro" id="IPR017896">
    <property type="entry name" value="4Fe4S_Fe-S-bd"/>
</dbReference>
<sequence>MHKPSLLNKDYHAFYTEAKEFLENRIFIDYLHRFALGGDASCYRYIPQIAIKAHNEDEIIKILALSRKYQLPLTFRAYGSSLSGQACSDSILVITTFGWRDIEVSEKNIKLSCGVIGSEANDALKAMGKKIGPDPATITMASIGGIVSNNSSGMCCGVKQNSYQTIESLRVILGDGTILDTSSKESVESFLATHADMAKSLLDLRSEILADSELSTLIRRKYKIKNTTGYSLNALLDFDNITDILNHLFVGAEGTLGFISSVVLQNVDDEKYKACALLFYPDMNSTAYAIQILAQNDDIISSAEVMDYASLKSVQGLEGLPSVIDEIHEGNACILIQTQSNDLSTLESNLVRIKDSLTHTNLLFPALYSQDESEYSAWWKIRKGLLPIASSLREDGSSVITEDVCFEIEKFGEGVKFLQYLFEKYGFKDNGIIFGHALSGNVHFIITPNLNDAVQRENFEKLVEEMAQGVANMGGSIKAEHGTGRMVAPFVEIEWGKKAYQINRKIKQIFDKANLINPDVIITDNPTIHTQNLKEMTKVDDFINKCMECGFCEKACPSNPLTLTPRQRIAVMREIQRLQNLGTQDAHELRDEMINEYVYVGDETCAACSMCATLCPLEIDTAKIALHLRQKQQKGLKVANKILHNMNTTLHFAKFGLKMASIFNPKFLHSISSKFRAISPNLPYLPLNLPQANNYQFNDVVINTESSVVYFSTCINRAFAPSQNLSMNADSRNIQEVFESICKKAKVNVIYPQNLSNMCCGKAFVNYPTLQEENKQKIIRELNIATNGGKIPIVLDHSACSYHLIKLLMDSGLKIYDMPNYIYEVLHSKLQFHPKNENIALYSMCALKKNNVSLEPLAKLCINGEIVIDRALFCCGFAGNKGFFTPELNRNALQGFKRFYANSKTRGISRGFGSSSTCEIGLNDNSEIYWQHIVYLVDEVTR</sequence>